<accession>A0A6J4IUD6</accession>
<feature type="compositionally biased region" description="Low complexity" evidence="1">
    <location>
        <begin position="1"/>
        <end position="16"/>
    </location>
</feature>
<feature type="region of interest" description="Disordered" evidence="1">
    <location>
        <begin position="1"/>
        <end position="87"/>
    </location>
</feature>
<protein>
    <submittedName>
        <fullName evidence="2">Low molecular weight protein tyrosine phosphatase</fullName>
        <ecNumber evidence="2">3.1.3.48</ecNumber>
    </submittedName>
</protein>
<feature type="non-terminal residue" evidence="2">
    <location>
        <position position="169"/>
    </location>
</feature>
<feature type="compositionally biased region" description="Polar residues" evidence="1">
    <location>
        <begin position="71"/>
        <end position="83"/>
    </location>
</feature>
<feature type="non-terminal residue" evidence="2">
    <location>
        <position position="1"/>
    </location>
</feature>
<name>A0A6J4IUD6_9ACTN</name>
<evidence type="ECO:0000313" key="2">
    <source>
        <dbReference type="EMBL" id="CAA9262271.1"/>
    </source>
</evidence>
<proteinExistence type="predicted"/>
<feature type="region of interest" description="Disordered" evidence="1">
    <location>
        <begin position="148"/>
        <end position="169"/>
    </location>
</feature>
<gene>
    <name evidence="2" type="ORF">AVDCRST_MAG41-2439</name>
</gene>
<organism evidence="2">
    <name type="scientific">uncultured Mycobacteriales bacterium</name>
    <dbReference type="NCBI Taxonomy" id="581187"/>
    <lineage>
        <taxon>Bacteria</taxon>
        <taxon>Bacillati</taxon>
        <taxon>Actinomycetota</taxon>
        <taxon>Actinomycetes</taxon>
        <taxon>Mycobacteriales</taxon>
        <taxon>environmental samples</taxon>
    </lineage>
</organism>
<dbReference type="AlphaFoldDB" id="A0A6J4IUD6"/>
<keyword evidence="2" id="KW-0378">Hydrolase</keyword>
<evidence type="ECO:0000256" key="1">
    <source>
        <dbReference type="SAM" id="MobiDB-lite"/>
    </source>
</evidence>
<sequence length="169" mass="18173">WRTASASSAPATSAARPPRRRCSAGSWPTPGWPGRCWWTAPGSATGTSARPRTTGRRRRCGPAATRPGSTPPGSSARPTSPTGTWWWRWTPATSTGCARWPARTPTGPRCGCSARTTPRRRRTRPGWTCPIRTTAASRGSSTCWTWSRRPVTGCSPRSGRRSANGGIRA</sequence>
<dbReference type="EC" id="3.1.3.48" evidence="2"/>
<reference evidence="2" key="1">
    <citation type="submission" date="2020-02" db="EMBL/GenBank/DDBJ databases">
        <authorList>
            <person name="Meier V. D."/>
        </authorList>
    </citation>
    <scope>NUCLEOTIDE SEQUENCE</scope>
    <source>
        <strain evidence="2">AVDCRST_MAG41</strain>
    </source>
</reference>
<dbReference type="EMBL" id="CADCTP010000226">
    <property type="protein sequence ID" value="CAA9262271.1"/>
    <property type="molecule type" value="Genomic_DNA"/>
</dbReference>
<dbReference type="GO" id="GO:0004725">
    <property type="term" value="F:protein tyrosine phosphatase activity"/>
    <property type="evidence" value="ECO:0007669"/>
    <property type="project" value="UniProtKB-EC"/>
</dbReference>